<dbReference type="EMBL" id="VNHN01000001">
    <property type="protein sequence ID" value="TYP17256.1"/>
    <property type="molecule type" value="Genomic_DNA"/>
</dbReference>
<evidence type="ECO:0000313" key="3">
    <source>
        <dbReference type="EMBL" id="TYP17256.1"/>
    </source>
</evidence>
<evidence type="ECO:0000313" key="4">
    <source>
        <dbReference type="Proteomes" id="UP000032721"/>
    </source>
</evidence>
<reference evidence="2 4" key="1">
    <citation type="submission" date="2013-07" db="EMBL/GenBank/DDBJ databases">
        <authorList>
            <person name="Genoscope - CEA"/>
        </authorList>
    </citation>
    <scope>NUCLEOTIDE SEQUENCE [LARGE SCALE GENOMIC DNA]</scope>
    <source>
        <strain evidence="2">FRM16</strain>
        <strain evidence="4">FRM16 / DSM 17909</strain>
    </source>
</reference>
<dbReference type="EMBL" id="FO704550">
    <property type="protein sequence ID" value="CDG17362.1"/>
    <property type="molecule type" value="Genomic_DNA"/>
</dbReference>
<organism evidence="2 4">
    <name type="scientific">Xenorhabdus doucetiae</name>
    <dbReference type="NCBI Taxonomy" id="351671"/>
    <lineage>
        <taxon>Bacteria</taxon>
        <taxon>Pseudomonadati</taxon>
        <taxon>Pseudomonadota</taxon>
        <taxon>Gammaproteobacteria</taxon>
        <taxon>Enterobacterales</taxon>
        <taxon>Morganellaceae</taxon>
        <taxon>Xenorhabdus</taxon>
    </lineage>
</organism>
<reference evidence="3 5" key="2">
    <citation type="submission" date="2019-07" db="EMBL/GenBank/DDBJ databases">
        <title>Genomic Encyclopedia of Type Strains, Phase I: the one thousand microbial genomes (KMG-I) project.</title>
        <authorList>
            <person name="Kyrpides N."/>
        </authorList>
    </citation>
    <scope>NUCLEOTIDE SEQUENCE [LARGE SCALE GENOMIC DNA]</scope>
    <source>
        <strain evidence="3 5">DSM 17909</strain>
    </source>
</reference>
<evidence type="ECO:0000313" key="2">
    <source>
        <dbReference type="EMBL" id="CDG17362.1"/>
    </source>
</evidence>
<dbReference type="Proteomes" id="UP000032721">
    <property type="component" value="Chromosome"/>
</dbReference>
<dbReference type="KEGG" id="xdo:XDD1_1663"/>
<dbReference type="Pfam" id="PF14534">
    <property type="entry name" value="DUF4440"/>
    <property type="match status" value="1"/>
</dbReference>
<dbReference type="STRING" id="351671.XDD1_1663"/>
<gene>
    <name evidence="3" type="ORF">LY16_00140</name>
    <name evidence="2" type="ORF">XDD1_1663</name>
</gene>
<dbReference type="Gene3D" id="3.10.450.50">
    <property type="match status" value="1"/>
</dbReference>
<name>A0A068QQQ1_9GAMM</name>
<proteinExistence type="predicted"/>
<sequence length="127" mass="14819">MVQESVAIFALLKNLEVSLHGKKRNNADWLNMVLHDDFLEISKSGYVYTKKDVFDVLTTEIKTNFQIFSKEFSMTFFDGNIALLTYQSYEIDRTGNPFNQALRSSIWQLSLTDQWQLRFHQGTLMPV</sequence>
<dbReference type="HOGENOM" id="CLU_119560_1_1_6"/>
<dbReference type="AlphaFoldDB" id="A0A068QQQ1"/>
<dbReference type="Proteomes" id="UP000324170">
    <property type="component" value="Unassembled WGS sequence"/>
</dbReference>
<accession>A0A068QQQ1</accession>
<keyword evidence="5" id="KW-1185">Reference proteome</keyword>
<dbReference type="OrthoDB" id="121974at2"/>
<dbReference type="RefSeq" id="WP_045970091.1">
    <property type="nucleotide sequence ID" value="NZ_CAWMED010000001.1"/>
</dbReference>
<dbReference type="SUPFAM" id="SSF54427">
    <property type="entry name" value="NTF2-like"/>
    <property type="match status" value="1"/>
</dbReference>
<dbReference type="InterPro" id="IPR032710">
    <property type="entry name" value="NTF2-like_dom_sf"/>
</dbReference>
<protein>
    <recommendedName>
        <fullName evidence="1">DUF4440 domain-containing protein</fullName>
    </recommendedName>
</protein>
<dbReference type="InterPro" id="IPR027843">
    <property type="entry name" value="DUF4440"/>
</dbReference>
<evidence type="ECO:0000259" key="1">
    <source>
        <dbReference type="Pfam" id="PF14534"/>
    </source>
</evidence>
<evidence type="ECO:0000313" key="5">
    <source>
        <dbReference type="Proteomes" id="UP000324170"/>
    </source>
</evidence>
<feature type="domain" description="DUF4440" evidence="1">
    <location>
        <begin position="23"/>
        <end position="117"/>
    </location>
</feature>